<feature type="coiled-coil region" evidence="5">
    <location>
        <begin position="113"/>
        <end position="140"/>
    </location>
</feature>
<dbReference type="STRING" id="1236973.JCM9157_1566"/>
<evidence type="ECO:0000256" key="5">
    <source>
        <dbReference type="SAM" id="Coils"/>
    </source>
</evidence>
<dbReference type="InterPro" id="IPR036388">
    <property type="entry name" value="WH-like_DNA-bd_sf"/>
</dbReference>
<proteinExistence type="inferred from homology"/>
<dbReference type="Gene3D" id="1.10.10.10">
    <property type="entry name" value="Winged helix-like DNA-binding domain superfamily/Winged helix DNA-binding domain"/>
    <property type="match status" value="1"/>
</dbReference>
<dbReference type="SUPFAM" id="SSF46785">
    <property type="entry name" value="Winged helix' DNA-binding domain"/>
    <property type="match status" value="1"/>
</dbReference>
<evidence type="ECO:0000256" key="4">
    <source>
        <dbReference type="PIRNR" id="PIRNR006707"/>
    </source>
</evidence>
<dbReference type="InterPro" id="IPR052362">
    <property type="entry name" value="HTH-GbsR_regulator"/>
</dbReference>
<evidence type="ECO:0000256" key="2">
    <source>
        <dbReference type="ARBA" id="ARBA00023125"/>
    </source>
</evidence>
<organism evidence="6 7">
    <name type="scientific">Halalkalibacter akibai (strain ATCC 43226 / DSM 21942 / CIP 109018 / JCM 9157 / 1139)</name>
    <name type="common">Bacillus akibai</name>
    <dbReference type="NCBI Taxonomy" id="1236973"/>
    <lineage>
        <taxon>Bacteria</taxon>
        <taxon>Bacillati</taxon>
        <taxon>Bacillota</taxon>
        <taxon>Bacilli</taxon>
        <taxon>Bacillales</taxon>
        <taxon>Bacillaceae</taxon>
        <taxon>Halalkalibacter</taxon>
    </lineage>
</organism>
<keyword evidence="1 4" id="KW-0805">Transcription regulation</keyword>
<dbReference type="InterPro" id="IPR036390">
    <property type="entry name" value="WH_DNA-bd_sf"/>
</dbReference>
<dbReference type="OrthoDB" id="9800374at2"/>
<keyword evidence="7" id="KW-1185">Reference proteome</keyword>
<dbReference type="PANTHER" id="PTHR38465:SF1">
    <property type="entry name" value="HTH-TYPE TRANSCRIPTIONAL REGULATOR MJ1563-RELATED"/>
    <property type="match status" value="1"/>
</dbReference>
<evidence type="ECO:0000256" key="1">
    <source>
        <dbReference type="ARBA" id="ARBA00023015"/>
    </source>
</evidence>
<dbReference type="EMBL" id="BAUV01000008">
    <property type="protein sequence ID" value="GAE34505.1"/>
    <property type="molecule type" value="Genomic_DNA"/>
</dbReference>
<keyword evidence="3 4" id="KW-0804">Transcription</keyword>
<evidence type="ECO:0000313" key="7">
    <source>
        <dbReference type="Proteomes" id="UP000018896"/>
    </source>
</evidence>
<evidence type="ECO:0000256" key="3">
    <source>
        <dbReference type="ARBA" id="ARBA00023163"/>
    </source>
</evidence>
<accession>W4QQY7</accession>
<keyword evidence="5" id="KW-0175">Coiled coil</keyword>
<gene>
    <name evidence="6" type="ORF">JCM9157_1566</name>
</gene>
<reference evidence="6 7" key="1">
    <citation type="journal article" date="2014" name="Genome Announc.">
        <title>Draft Genome Sequences of Three Alkaliphilic Bacillus Strains, Bacillus wakoensis JCM 9140T, Bacillus akibai JCM 9157T, and Bacillus hemicellulosilyticus JCM 9152T.</title>
        <authorList>
            <person name="Yuki M."/>
            <person name="Oshima K."/>
            <person name="Suda W."/>
            <person name="Oshida Y."/>
            <person name="Kitamura K."/>
            <person name="Iida T."/>
            <person name="Hattori M."/>
            <person name="Ohkuma M."/>
        </authorList>
    </citation>
    <scope>NUCLEOTIDE SEQUENCE [LARGE SCALE GENOMIC DNA]</scope>
    <source>
        <strain evidence="6 7">JCM 9157</strain>
    </source>
</reference>
<dbReference type="eggNOG" id="COG1510">
    <property type="taxonomic scope" value="Bacteria"/>
</dbReference>
<dbReference type="AlphaFoldDB" id="W4QQY7"/>
<protein>
    <recommendedName>
        <fullName evidence="4">HTH-type transcriptional regulator</fullName>
    </recommendedName>
</protein>
<evidence type="ECO:0000313" key="6">
    <source>
        <dbReference type="EMBL" id="GAE34505.1"/>
    </source>
</evidence>
<dbReference type="InterPro" id="IPR026282">
    <property type="entry name" value="MJ1563"/>
</dbReference>
<comment type="similarity">
    <text evidence="4">Belongs to the GbsR family.</text>
</comment>
<keyword evidence="2 4" id="KW-0238">DNA-binding</keyword>
<sequence>MNQKEKLENARARFIDSMAQNMNLYGITPSVGRLYGLLYFNQQPMTLDSMKDELGMSKTSMSTSVRQLQELKMVEKVWKKGTRKDLYQSLDDWYETFSDLFSVKWRAGISLNMTTIERNLKELEEIIEDSETSLEIKEAAKMDKEKLMYALEYYDWLTRLVDSIESKEIFDFIPKQVDKS</sequence>
<comment type="caution">
    <text evidence="6">The sequence shown here is derived from an EMBL/GenBank/DDBJ whole genome shotgun (WGS) entry which is preliminary data.</text>
</comment>
<dbReference type="PIRSF" id="PIRSF006707">
    <property type="entry name" value="MJ1563"/>
    <property type="match status" value="1"/>
</dbReference>
<dbReference type="Proteomes" id="UP000018896">
    <property type="component" value="Unassembled WGS sequence"/>
</dbReference>
<dbReference type="PANTHER" id="PTHR38465">
    <property type="entry name" value="HTH-TYPE TRANSCRIPTIONAL REGULATOR MJ1563-RELATED"/>
    <property type="match status" value="1"/>
</dbReference>
<dbReference type="RefSeq" id="WP_035663400.1">
    <property type="nucleotide sequence ID" value="NZ_BAUV01000008.1"/>
</dbReference>
<name>W4QQY7_HALA3</name>
<dbReference type="GO" id="GO:0003677">
    <property type="term" value="F:DNA binding"/>
    <property type="evidence" value="ECO:0007669"/>
    <property type="project" value="UniProtKB-UniRule"/>
</dbReference>